<comment type="subcellular location">
    <subcellularLocation>
        <location evidence="1">Membrane</location>
        <topology evidence="1">Multi-pass membrane protein</topology>
    </subcellularLocation>
</comment>
<evidence type="ECO:0000256" key="3">
    <source>
        <dbReference type="ARBA" id="ARBA00022448"/>
    </source>
</evidence>
<keyword evidence="6" id="KW-0472">Membrane</keyword>
<evidence type="ECO:0000256" key="7">
    <source>
        <dbReference type="SAM" id="MobiDB-lite"/>
    </source>
</evidence>
<organism evidence="8 9">
    <name type="scientific">Aspergillus oryzae</name>
    <name type="common">Yellow koji mold</name>
    <dbReference type="NCBI Taxonomy" id="5062"/>
    <lineage>
        <taxon>Eukaryota</taxon>
        <taxon>Fungi</taxon>
        <taxon>Dikarya</taxon>
        <taxon>Ascomycota</taxon>
        <taxon>Pezizomycotina</taxon>
        <taxon>Eurotiomycetes</taxon>
        <taxon>Eurotiomycetidae</taxon>
        <taxon>Eurotiales</taxon>
        <taxon>Aspergillaceae</taxon>
        <taxon>Aspergillus</taxon>
        <taxon>Aspergillus subgen. Circumdati</taxon>
    </lineage>
</organism>
<protein>
    <submittedName>
        <fullName evidence="8">Unnamed protein product</fullName>
    </submittedName>
</protein>
<dbReference type="GO" id="GO:0016020">
    <property type="term" value="C:membrane"/>
    <property type="evidence" value="ECO:0007669"/>
    <property type="project" value="UniProtKB-SubCell"/>
</dbReference>
<keyword evidence="4" id="KW-0812">Transmembrane</keyword>
<dbReference type="GO" id="GO:0035673">
    <property type="term" value="F:oligopeptide transmembrane transporter activity"/>
    <property type="evidence" value="ECO:0007669"/>
    <property type="project" value="InterPro"/>
</dbReference>
<proteinExistence type="inferred from homology"/>
<reference evidence="8" key="1">
    <citation type="submission" date="2023-04" db="EMBL/GenBank/DDBJ databases">
        <title>Aspergillus oryzae NBRC 4228.</title>
        <authorList>
            <person name="Ichikawa N."/>
            <person name="Sato H."/>
            <person name="Tonouchi N."/>
        </authorList>
    </citation>
    <scope>NUCLEOTIDE SEQUENCE</scope>
    <source>
        <strain evidence="8">NBRC 4228</strain>
    </source>
</reference>
<keyword evidence="5" id="KW-1133">Transmembrane helix</keyword>
<keyword evidence="3" id="KW-0813">Transport</keyword>
<dbReference type="Proteomes" id="UP001165205">
    <property type="component" value="Unassembled WGS sequence"/>
</dbReference>
<dbReference type="EMBL" id="BSYA01000105">
    <property type="protein sequence ID" value="GMG32696.1"/>
    <property type="molecule type" value="Genomic_DNA"/>
</dbReference>
<comment type="similarity">
    <text evidence="2">Belongs to the oligopeptide OPT transporter family.</text>
</comment>
<evidence type="ECO:0000313" key="9">
    <source>
        <dbReference type="Proteomes" id="UP001165205"/>
    </source>
</evidence>
<dbReference type="InterPro" id="IPR004813">
    <property type="entry name" value="OPT"/>
</dbReference>
<sequence length="186" mass="20595">MPSESSVDVKDRGGQDDHKDGPTVEAHTTDSESGKGADEMRKPGEIDELPPVEAFKWNVDGDQSPCGKPSLTIGYVVAQLLVFPIGRAWEKLPRWRVPLGKLSFDINPGKFTVKEHAFIVIVSPTFCMHIFDPLAHMFMNVQCVNISASTPYAQGSLMAIIHPRFWGRDFGPGFSFLYLLTTQMIG</sequence>
<evidence type="ECO:0000256" key="5">
    <source>
        <dbReference type="ARBA" id="ARBA00022989"/>
    </source>
</evidence>
<evidence type="ECO:0000256" key="6">
    <source>
        <dbReference type="ARBA" id="ARBA00023136"/>
    </source>
</evidence>
<accession>A0AAN4YRN6</accession>
<evidence type="ECO:0000256" key="4">
    <source>
        <dbReference type="ARBA" id="ARBA00022692"/>
    </source>
</evidence>
<name>A0AAN4YRN6_ASPOZ</name>
<evidence type="ECO:0000313" key="8">
    <source>
        <dbReference type="EMBL" id="GMG32696.1"/>
    </source>
</evidence>
<dbReference type="Pfam" id="PF03169">
    <property type="entry name" value="OPT"/>
    <property type="match status" value="1"/>
</dbReference>
<dbReference type="AlphaFoldDB" id="A0AAN4YRN6"/>
<feature type="region of interest" description="Disordered" evidence="7">
    <location>
        <begin position="1"/>
        <end position="45"/>
    </location>
</feature>
<feature type="compositionally biased region" description="Basic and acidic residues" evidence="7">
    <location>
        <begin position="7"/>
        <end position="45"/>
    </location>
</feature>
<comment type="caution">
    <text evidence="8">The sequence shown here is derived from an EMBL/GenBank/DDBJ whole genome shotgun (WGS) entry which is preliminary data.</text>
</comment>
<evidence type="ECO:0000256" key="2">
    <source>
        <dbReference type="ARBA" id="ARBA00008807"/>
    </source>
</evidence>
<gene>
    <name evidence="8" type="ORF">Aory04_000836500</name>
</gene>
<evidence type="ECO:0000256" key="1">
    <source>
        <dbReference type="ARBA" id="ARBA00004141"/>
    </source>
</evidence>